<dbReference type="AlphaFoldDB" id="A0A2Z6R601"/>
<sequence>MQNNLVNAKSITQSSLHTRKSLLWHGYVWPFLCLYSLWLYIYIYAYEEYLASEEWTFLTLVSLITMNALIFLSCQWSVRMKAFFTCESKNDIRRAKVIKIIPAPHKGKGELCDLHLARNGEISFSYQKKKYVWDDDKKVFNRLRYPIDMSSSISIFKNSKGLETVNEIKSAQEKYGLNRFDIPVPTFRELFKEHAVAPFFVFQLFCVGLWVMDEYWYYSLFTLFMLVVFESTVVFQRLKTLAEFRTMSIKPYPIYVRRKGRWVTVNSDELLPGDLASIVRSKEDGGVPCDMVLVNGTCIVNEAMLSGESTPLLKESIHLRDITPPSKEEAMLAPDNGCIAYVLRTGFGTAQASYVWVKGVENDRKRSKLLLDCILIITSVVPPELPMELSLAVNTSLVALAKFAIFCTEPFRIPFAGKIDVCAFDKTGTLTGENLVVEGVAGIHPDDTKILIKPPEALQNTIQTLAVAHALVRLDDNIVGDPMEKATLEALDWKLDKDDTVIPANQQSQRFQSRPKLQIRRRFQFSSALKRMSSVSTVTTPREKKTFIAVKGAPETLRQMYAFVPNDYEETFKFFTRRGSRVLALGYKYLQDNMSLEEINGLQRESVESELNFAGFLIFHCPLKEDAVSTLRMLNESSHRVIMITGDNPLTACHVAREVAIVERDVLILDIKEDAKNPDELVWKSIDEKIMIPVNPSEPIEPSIFRDYDICITGAALSQYENRPSVKELLRHSWVYARVSPGQKEFILTVLKQAGYITLMCGDGTNDVGALKQAHVGVALLDGKPEDLKKIADHHRMQRLKDMYENQLKFTARFNMPPPPPPAAIAHLFPHITQQLQQQNPAAPRRAPAQVDQLAEQLIQDLDDEPPTIKLGDASVAAPFTSKLSNVVAIANIARQGRCTLVATIQMYKILALNCLISAYTLSVLYLDGIKYDDWQVTISGMLLAICFLCISKAKPLEKLSEQRPQTKVFNFYIILSILGQFAIHIASLIYIVDLVFKHEERKPVDLEGEFEPSLLNTAVYLISLSMQVSTFAINYQGNPFRESLKENTALYYGLLTVGGIAFAGATEFVPEMNSMLKLVPLTNDFKLKLVGTMLFDFFGAWLIEIIFKFLFANNKPKDIARKSR</sequence>
<dbReference type="InterPro" id="IPR036412">
    <property type="entry name" value="HAD-like_sf"/>
</dbReference>
<feature type="transmembrane region" description="Helical" evidence="12">
    <location>
        <begin position="1090"/>
        <end position="1112"/>
    </location>
</feature>
<keyword evidence="8" id="KW-0460">Magnesium</keyword>
<name>A0A2Z6R601_9GLOM</name>
<reference evidence="15 16" key="1">
    <citation type="submission" date="2017-11" db="EMBL/GenBank/DDBJ databases">
        <title>The genome of Rhizophagus clarus HR1 reveals common genetic basis of auxotrophy among arbuscular mycorrhizal fungi.</title>
        <authorList>
            <person name="Kobayashi Y."/>
        </authorList>
    </citation>
    <scope>NUCLEOTIDE SEQUENCE [LARGE SCALE GENOMIC DNA]</scope>
    <source>
        <strain evidence="15 16">HR1</strain>
    </source>
</reference>
<dbReference type="SFLD" id="SFLDG00002">
    <property type="entry name" value="C1.7:_P-type_atpase_like"/>
    <property type="match status" value="1"/>
</dbReference>
<feature type="transmembrane region" description="Helical" evidence="12">
    <location>
        <begin position="218"/>
        <end position="238"/>
    </location>
</feature>
<evidence type="ECO:0000256" key="4">
    <source>
        <dbReference type="ARBA" id="ARBA00022723"/>
    </source>
</evidence>
<dbReference type="GO" id="GO:0015662">
    <property type="term" value="F:P-type ion transporter activity"/>
    <property type="evidence" value="ECO:0007669"/>
    <property type="project" value="TreeGrafter"/>
</dbReference>
<dbReference type="NCBIfam" id="TIGR01657">
    <property type="entry name" value="P-ATPase-V"/>
    <property type="match status" value="1"/>
</dbReference>
<keyword evidence="11 12" id="KW-0472">Membrane</keyword>
<feature type="transmembrane region" description="Helical" evidence="12">
    <location>
        <begin position="1050"/>
        <end position="1070"/>
    </location>
</feature>
<dbReference type="SUPFAM" id="SSF81653">
    <property type="entry name" value="Calcium ATPase, transduction domain A"/>
    <property type="match status" value="1"/>
</dbReference>
<feature type="transmembrane region" description="Helical" evidence="12">
    <location>
        <begin position="55"/>
        <end position="74"/>
    </location>
</feature>
<dbReference type="InterPro" id="IPR057255">
    <property type="entry name" value="2TM_P5A-ATPase"/>
</dbReference>
<dbReference type="STRING" id="94130.A0A2Z6R601"/>
<evidence type="ECO:0000256" key="2">
    <source>
        <dbReference type="ARBA" id="ARBA00006000"/>
    </source>
</evidence>
<dbReference type="InterPro" id="IPR023214">
    <property type="entry name" value="HAD_sf"/>
</dbReference>
<dbReference type="NCBIfam" id="TIGR01494">
    <property type="entry name" value="ATPase_P-type"/>
    <property type="match status" value="2"/>
</dbReference>
<dbReference type="PRINTS" id="PR00119">
    <property type="entry name" value="CATATPASE"/>
</dbReference>
<dbReference type="InterPro" id="IPR047820">
    <property type="entry name" value="P5A-type_ATPase"/>
</dbReference>
<evidence type="ECO:0000256" key="8">
    <source>
        <dbReference type="ARBA" id="ARBA00022842"/>
    </source>
</evidence>
<evidence type="ECO:0000259" key="14">
    <source>
        <dbReference type="Pfam" id="PF23143"/>
    </source>
</evidence>
<keyword evidence="7" id="KW-0067">ATP-binding</keyword>
<dbReference type="Pfam" id="PF23143">
    <property type="entry name" value="2TM_P5A-ATPase"/>
    <property type="match status" value="1"/>
</dbReference>
<dbReference type="PANTHER" id="PTHR45630">
    <property type="entry name" value="CATION-TRANSPORTING ATPASE-RELATED"/>
    <property type="match status" value="1"/>
</dbReference>
<keyword evidence="3 12" id="KW-0812">Transmembrane</keyword>
<evidence type="ECO:0000256" key="6">
    <source>
        <dbReference type="ARBA" id="ARBA00022824"/>
    </source>
</evidence>
<comment type="similarity">
    <text evidence="2">Belongs to the cation transport ATPase (P-type) (TC 3.A.3) family. Type V subfamily.</text>
</comment>
<dbReference type="SFLD" id="SFLDF00027">
    <property type="entry name" value="p-type_atpase"/>
    <property type="match status" value="1"/>
</dbReference>
<evidence type="ECO:0000256" key="11">
    <source>
        <dbReference type="ARBA" id="ARBA00023136"/>
    </source>
</evidence>
<dbReference type="SUPFAM" id="SSF56784">
    <property type="entry name" value="HAD-like"/>
    <property type="match status" value="1"/>
</dbReference>
<feature type="transmembrane region" description="Helical" evidence="12">
    <location>
        <begin position="1019"/>
        <end position="1038"/>
    </location>
</feature>
<feature type="transmembrane region" description="Helical" evidence="12">
    <location>
        <begin position="910"/>
        <end position="929"/>
    </location>
</feature>
<feature type="domain" description="P-type ATPase A" evidence="13">
    <location>
        <begin position="255"/>
        <end position="315"/>
    </location>
</feature>
<dbReference type="GO" id="GO:0019829">
    <property type="term" value="F:ATPase-coupled monoatomic cation transmembrane transporter activity"/>
    <property type="evidence" value="ECO:0007669"/>
    <property type="project" value="TreeGrafter"/>
</dbReference>
<keyword evidence="16" id="KW-1185">Reference proteome</keyword>
<dbReference type="SFLD" id="SFLDS00003">
    <property type="entry name" value="Haloacid_Dehalogenase"/>
    <property type="match status" value="1"/>
</dbReference>
<dbReference type="PANTHER" id="PTHR45630:SF7">
    <property type="entry name" value="ENDOPLASMIC RETICULUM TRANSMEMBRANE HELIX TRANSLOCASE"/>
    <property type="match status" value="1"/>
</dbReference>
<dbReference type="PROSITE" id="PS00154">
    <property type="entry name" value="ATPASE_E1_E2"/>
    <property type="match status" value="1"/>
</dbReference>
<dbReference type="Pfam" id="PF13246">
    <property type="entry name" value="Cation_ATPase"/>
    <property type="match status" value="1"/>
</dbReference>
<feature type="transmembrane region" description="Helical" evidence="12">
    <location>
        <begin position="972"/>
        <end position="993"/>
    </location>
</feature>
<accession>A0A2Z6R601</accession>
<dbReference type="Gene3D" id="2.70.150.10">
    <property type="entry name" value="Calcium-transporting ATPase, cytoplasmic transduction domain A"/>
    <property type="match status" value="1"/>
</dbReference>
<dbReference type="GO" id="GO:0006874">
    <property type="term" value="P:intracellular calcium ion homeostasis"/>
    <property type="evidence" value="ECO:0007669"/>
    <property type="project" value="TreeGrafter"/>
</dbReference>
<comment type="caution">
    <text evidence="15">The sequence shown here is derived from an EMBL/GenBank/DDBJ whole genome shotgun (WGS) entry which is preliminary data.</text>
</comment>
<organism evidence="15 16">
    <name type="scientific">Rhizophagus clarus</name>
    <dbReference type="NCBI Taxonomy" id="94130"/>
    <lineage>
        <taxon>Eukaryota</taxon>
        <taxon>Fungi</taxon>
        <taxon>Fungi incertae sedis</taxon>
        <taxon>Mucoromycota</taxon>
        <taxon>Glomeromycotina</taxon>
        <taxon>Glomeromycetes</taxon>
        <taxon>Glomerales</taxon>
        <taxon>Glomeraceae</taxon>
        <taxon>Rhizophagus</taxon>
    </lineage>
</organism>
<dbReference type="EMBL" id="BEXD01001255">
    <property type="protein sequence ID" value="GBB93184.1"/>
    <property type="molecule type" value="Genomic_DNA"/>
</dbReference>
<dbReference type="SUPFAM" id="SSF81665">
    <property type="entry name" value="Calcium ATPase, transmembrane domain M"/>
    <property type="match status" value="1"/>
</dbReference>
<feature type="transmembrane region" description="Helical" evidence="12">
    <location>
        <begin position="195"/>
        <end position="212"/>
    </location>
</feature>
<dbReference type="InterPro" id="IPR023299">
    <property type="entry name" value="ATPase_P-typ_cyto_dom_N"/>
</dbReference>
<proteinExistence type="inferred from homology"/>
<dbReference type="Gene3D" id="3.40.50.1000">
    <property type="entry name" value="HAD superfamily/HAD-like"/>
    <property type="match status" value="1"/>
</dbReference>
<dbReference type="FunFam" id="3.40.50.1000:FF:000071">
    <property type="entry name" value="Cation-transporting ATPase"/>
    <property type="match status" value="1"/>
</dbReference>
<dbReference type="InterPro" id="IPR059000">
    <property type="entry name" value="ATPase_P-type_domA"/>
</dbReference>
<feature type="transmembrane region" description="Helical" evidence="12">
    <location>
        <begin position="21"/>
        <end position="43"/>
    </location>
</feature>
<evidence type="ECO:0000256" key="9">
    <source>
        <dbReference type="ARBA" id="ARBA00022967"/>
    </source>
</evidence>
<keyword evidence="5" id="KW-0547">Nucleotide-binding</keyword>
<keyword evidence="6" id="KW-0256">Endoplasmic reticulum</keyword>
<dbReference type="InterPro" id="IPR018303">
    <property type="entry name" value="ATPase_P-typ_P_site"/>
</dbReference>
<dbReference type="CDD" id="cd07543">
    <property type="entry name" value="P-type_ATPase_cation"/>
    <property type="match status" value="1"/>
</dbReference>
<dbReference type="GO" id="GO:0016887">
    <property type="term" value="F:ATP hydrolysis activity"/>
    <property type="evidence" value="ECO:0007669"/>
    <property type="project" value="InterPro"/>
</dbReference>
<dbReference type="GO" id="GO:0005789">
    <property type="term" value="C:endoplasmic reticulum membrane"/>
    <property type="evidence" value="ECO:0007669"/>
    <property type="project" value="UniProtKB-SubCell"/>
</dbReference>
<comment type="subcellular location">
    <subcellularLocation>
        <location evidence="1">Endoplasmic reticulum membrane</location>
        <topology evidence="1">Multi-pass membrane protein</topology>
    </subcellularLocation>
</comment>
<evidence type="ECO:0008006" key="17">
    <source>
        <dbReference type="Google" id="ProtNLM"/>
    </source>
</evidence>
<dbReference type="InterPro" id="IPR001757">
    <property type="entry name" value="P_typ_ATPase"/>
</dbReference>
<evidence type="ECO:0000256" key="10">
    <source>
        <dbReference type="ARBA" id="ARBA00022989"/>
    </source>
</evidence>
<evidence type="ECO:0000259" key="13">
    <source>
        <dbReference type="Pfam" id="PF00122"/>
    </source>
</evidence>
<gene>
    <name evidence="15" type="ORF">RclHR1_21270001</name>
</gene>
<dbReference type="GO" id="GO:0005524">
    <property type="term" value="F:ATP binding"/>
    <property type="evidence" value="ECO:0007669"/>
    <property type="project" value="UniProtKB-KW"/>
</dbReference>
<feature type="domain" description="P5A-ATPase transmembrane helical hairpin" evidence="14">
    <location>
        <begin position="20"/>
        <end position="89"/>
    </location>
</feature>
<dbReference type="Pfam" id="PF00122">
    <property type="entry name" value="E1-E2_ATPase"/>
    <property type="match status" value="1"/>
</dbReference>
<keyword evidence="9" id="KW-1278">Translocase</keyword>
<keyword evidence="4" id="KW-0479">Metal-binding</keyword>
<feature type="transmembrane region" description="Helical" evidence="12">
    <location>
        <begin position="935"/>
        <end position="951"/>
    </location>
</feature>
<evidence type="ECO:0000256" key="3">
    <source>
        <dbReference type="ARBA" id="ARBA00022692"/>
    </source>
</evidence>
<keyword evidence="10 12" id="KW-1133">Transmembrane helix</keyword>
<dbReference type="GO" id="GO:0046872">
    <property type="term" value="F:metal ion binding"/>
    <property type="evidence" value="ECO:0007669"/>
    <property type="project" value="UniProtKB-KW"/>
</dbReference>
<dbReference type="InterPro" id="IPR008250">
    <property type="entry name" value="ATPase_P-typ_transduc_dom_A_sf"/>
</dbReference>
<dbReference type="PROSITE" id="PS01229">
    <property type="entry name" value="COF_2"/>
    <property type="match status" value="1"/>
</dbReference>
<evidence type="ECO:0000256" key="1">
    <source>
        <dbReference type="ARBA" id="ARBA00004477"/>
    </source>
</evidence>
<evidence type="ECO:0000256" key="7">
    <source>
        <dbReference type="ARBA" id="ARBA00022840"/>
    </source>
</evidence>
<dbReference type="InterPro" id="IPR006544">
    <property type="entry name" value="P-type_TPase_V"/>
</dbReference>
<dbReference type="InterPro" id="IPR044492">
    <property type="entry name" value="P_typ_ATPase_HD_dom"/>
</dbReference>
<dbReference type="Proteomes" id="UP000247702">
    <property type="component" value="Unassembled WGS sequence"/>
</dbReference>
<dbReference type="SUPFAM" id="SSF81660">
    <property type="entry name" value="Metal cation-transporting ATPase, ATP-binding domain N"/>
    <property type="match status" value="1"/>
</dbReference>
<evidence type="ECO:0000256" key="5">
    <source>
        <dbReference type="ARBA" id="ARBA00022741"/>
    </source>
</evidence>
<dbReference type="Gene3D" id="3.40.1110.10">
    <property type="entry name" value="Calcium-transporting ATPase, cytoplasmic domain N"/>
    <property type="match status" value="1"/>
</dbReference>
<evidence type="ECO:0000313" key="15">
    <source>
        <dbReference type="EMBL" id="GBB93184.1"/>
    </source>
</evidence>
<evidence type="ECO:0000256" key="12">
    <source>
        <dbReference type="SAM" id="Phobius"/>
    </source>
</evidence>
<protein>
    <recommendedName>
        <fullName evidence="17">Cation-transporting P-type ATPase N-terminal domain-containing protein</fullName>
    </recommendedName>
</protein>
<evidence type="ECO:0000313" key="16">
    <source>
        <dbReference type="Proteomes" id="UP000247702"/>
    </source>
</evidence>
<dbReference type="InterPro" id="IPR023298">
    <property type="entry name" value="ATPase_P-typ_TM_dom_sf"/>
</dbReference>